<accession>A0A7C2NZ07</accession>
<gene>
    <name evidence="4" type="ORF">ENQ76_12575</name>
</gene>
<dbReference type="Gene3D" id="3.30.9.10">
    <property type="entry name" value="D-Amino Acid Oxidase, subunit A, domain 2"/>
    <property type="match status" value="1"/>
</dbReference>
<sequence>MSPVVIVGAGPTGLTLSLLLAKRGMASVLVERDSDPKRHPAAHVLNTRTMEVFREIGVAQELEAACQPQERAAYISWVVSVTGRLLGREPIAPPDLDSILALSPTRAIQFPQNRLEQRLQSRVRESPLIDFRTACTCEAVEPRADQVAVTVRRRGASDTERITGEWLVACDGASSPVRRMLGIRAEGPVLQYMLGIYFTADLSRHVDGRESTLYWLMNPQAPGVLVSYWLPDEWVLNVPYFPPQQQPADFPEPLCRELIYAALGTRDVPDLNVVDVSPWVMSARMAETFQRGRCLLAGDAAHTMPPTGGLGLNTGVQDAHNLAWKLAAVCRGTADASFLRTYELERRTIARRNIDISLQNLARNQAVHALAGASVQRLKLLVAIQNSWPFRQLPASWQAGLVRTAVQFGTRQFLMLDDNGPLGERLRARLTGRLPTGAEHYRIGGDLGGVYRRGAIIAEVASRPDADDPVLTYRPTTSPGARLPHVWLVDREGQRRSLFDLLEADGYLLLVHAEGQPVWDAAIAQARSQTGWPVRCLAIGEGAEHQDPSGTWRPLSEVEPTGAILVRPDGHVAWRTARVESPQHAATALTEALQRLHDSGAASADEAHGTVTGR</sequence>
<evidence type="ECO:0000256" key="1">
    <source>
        <dbReference type="ARBA" id="ARBA00022630"/>
    </source>
</evidence>
<dbReference type="SUPFAM" id="SSF51905">
    <property type="entry name" value="FAD/NAD(P)-binding domain"/>
    <property type="match status" value="1"/>
</dbReference>
<keyword evidence="1" id="KW-0285">Flavoprotein</keyword>
<dbReference type="GO" id="GO:0016709">
    <property type="term" value="F:oxidoreductase activity, acting on paired donors, with incorporation or reduction of molecular oxygen, NAD(P)H as one donor, and incorporation of one atom of oxygen"/>
    <property type="evidence" value="ECO:0007669"/>
    <property type="project" value="UniProtKB-ARBA"/>
</dbReference>
<dbReference type="PANTHER" id="PTHR43004:SF6">
    <property type="entry name" value="FAD_NAD(P)-BINDING OXIDOREDUCTASE FAMILY PROTEIN"/>
    <property type="match status" value="1"/>
</dbReference>
<dbReference type="GO" id="GO:0071949">
    <property type="term" value="F:FAD binding"/>
    <property type="evidence" value="ECO:0007669"/>
    <property type="project" value="InterPro"/>
</dbReference>
<feature type="domain" description="FAD-binding" evidence="3">
    <location>
        <begin position="3"/>
        <end position="355"/>
    </location>
</feature>
<dbReference type="PRINTS" id="PR00420">
    <property type="entry name" value="RNGMNOXGNASE"/>
</dbReference>
<name>A0A7C2NZ07_9PLAN</name>
<dbReference type="GO" id="GO:0006744">
    <property type="term" value="P:ubiquinone biosynthetic process"/>
    <property type="evidence" value="ECO:0007669"/>
    <property type="project" value="TreeGrafter"/>
</dbReference>
<dbReference type="InterPro" id="IPR036188">
    <property type="entry name" value="FAD/NAD-bd_sf"/>
</dbReference>
<evidence type="ECO:0000256" key="2">
    <source>
        <dbReference type="ARBA" id="ARBA00022827"/>
    </source>
</evidence>
<dbReference type="AlphaFoldDB" id="A0A7C2NZ07"/>
<reference evidence="4" key="1">
    <citation type="journal article" date="2020" name="mSystems">
        <title>Genome- and Community-Level Interaction Insights into Carbon Utilization and Element Cycling Functions of Hydrothermarchaeota in Hydrothermal Sediment.</title>
        <authorList>
            <person name="Zhou Z."/>
            <person name="Liu Y."/>
            <person name="Xu W."/>
            <person name="Pan J."/>
            <person name="Luo Z.H."/>
            <person name="Li M."/>
        </authorList>
    </citation>
    <scope>NUCLEOTIDE SEQUENCE [LARGE SCALE GENOMIC DNA]</scope>
    <source>
        <strain evidence="4">SpSt-339</strain>
    </source>
</reference>
<keyword evidence="2" id="KW-0274">FAD</keyword>
<evidence type="ECO:0000259" key="3">
    <source>
        <dbReference type="Pfam" id="PF01494"/>
    </source>
</evidence>
<dbReference type="InterPro" id="IPR002938">
    <property type="entry name" value="FAD-bd"/>
</dbReference>
<dbReference type="PANTHER" id="PTHR43004">
    <property type="entry name" value="TRK SYSTEM POTASSIUM UPTAKE PROTEIN"/>
    <property type="match status" value="1"/>
</dbReference>
<dbReference type="Gene3D" id="3.40.30.120">
    <property type="match status" value="1"/>
</dbReference>
<dbReference type="Pfam" id="PF21274">
    <property type="entry name" value="Rng_hyd_C"/>
    <property type="match status" value="1"/>
</dbReference>
<proteinExistence type="predicted"/>
<dbReference type="EMBL" id="DSOK01000345">
    <property type="protein sequence ID" value="HEN16289.1"/>
    <property type="molecule type" value="Genomic_DNA"/>
</dbReference>
<evidence type="ECO:0000313" key="4">
    <source>
        <dbReference type="EMBL" id="HEN16289.1"/>
    </source>
</evidence>
<organism evidence="4">
    <name type="scientific">Schlesneria paludicola</name>
    <dbReference type="NCBI Taxonomy" id="360056"/>
    <lineage>
        <taxon>Bacteria</taxon>
        <taxon>Pseudomonadati</taxon>
        <taxon>Planctomycetota</taxon>
        <taxon>Planctomycetia</taxon>
        <taxon>Planctomycetales</taxon>
        <taxon>Planctomycetaceae</taxon>
        <taxon>Schlesneria</taxon>
    </lineage>
</organism>
<protein>
    <recommendedName>
        <fullName evidence="3">FAD-binding domain-containing protein</fullName>
    </recommendedName>
</protein>
<dbReference type="InterPro" id="IPR050641">
    <property type="entry name" value="RIFMO-like"/>
</dbReference>
<dbReference type="Gene3D" id="3.50.50.60">
    <property type="entry name" value="FAD/NAD(P)-binding domain"/>
    <property type="match status" value="1"/>
</dbReference>
<comment type="caution">
    <text evidence="4">The sequence shown here is derived from an EMBL/GenBank/DDBJ whole genome shotgun (WGS) entry which is preliminary data.</text>
</comment>
<dbReference type="Pfam" id="PF01494">
    <property type="entry name" value="FAD_binding_3"/>
    <property type="match status" value="1"/>
</dbReference>